<keyword evidence="4" id="KW-1185">Reference proteome</keyword>
<evidence type="ECO:0000256" key="2">
    <source>
        <dbReference type="SAM" id="MobiDB-lite"/>
    </source>
</evidence>
<feature type="compositionally biased region" description="Basic and acidic residues" evidence="2">
    <location>
        <begin position="1079"/>
        <end position="1091"/>
    </location>
</feature>
<feature type="region of interest" description="Disordered" evidence="2">
    <location>
        <begin position="1076"/>
        <end position="1099"/>
    </location>
</feature>
<evidence type="ECO:0000256" key="1">
    <source>
        <dbReference type="SAM" id="Coils"/>
    </source>
</evidence>
<dbReference type="Proteomes" id="UP000220158">
    <property type="component" value="Chromosome 14"/>
</dbReference>
<dbReference type="SUPFAM" id="SSF51905">
    <property type="entry name" value="FAD/NAD(P)-binding domain"/>
    <property type="match status" value="1"/>
</dbReference>
<dbReference type="GeneID" id="39738951"/>
<dbReference type="VEuPathDB" id="PlasmoDB:PRELSG_1451900"/>
<evidence type="ECO:0000313" key="4">
    <source>
        <dbReference type="Proteomes" id="UP000220158"/>
    </source>
</evidence>
<reference evidence="3 4" key="1">
    <citation type="submission" date="2015-04" db="EMBL/GenBank/DDBJ databases">
        <authorList>
            <consortium name="Pathogen Informatics"/>
        </authorList>
    </citation>
    <scope>NUCLEOTIDE SEQUENCE [LARGE SCALE GENOMIC DNA]</scope>
    <source>
        <strain evidence="3 4">SGS1</strain>
    </source>
</reference>
<accession>A0A1J1HBB1</accession>
<protein>
    <submittedName>
        <fullName evidence="3">Uncharacterized protein</fullName>
    </submittedName>
</protein>
<dbReference type="KEGG" id="prel:PRELSG_1451900"/>
<dbReference type="PANTHER" id="PTHR21178:SF8">
    <property type="entry name" value="CILIA- AND FLAGELLA-ASSOCIATED PROTEIN 61"/>
    <property type="match status" value="1"/>
</dbReference>
<dbReference type="OMA" id="HFQENNH"/>
<dbReference type="EMBL" id="LN835309">
    <property type="protein sequence ID" value="CRH02785.1"/>
    <property type="molecule type" value="Genomic_DNA"/>
</dbReference>
<dbReference type="RefSeq" id="XP_028535305.1">
    <property type="nucleotide sequence ID" value="XM_028679608.1"/>
</dbReference>
<dbReference type="PANTHER" id="PTHR21178">
    <property type="entry name" value="CILIA- AND FLAGELLA-ASSOCIATED PROTEIN 61"/>
    <property type="match status" value="1"/>
</dbReference>
<feature type="coiled-coil region" evidence="1">
    <location>
        <begin position="33"/>
        <end position="60"/>
    </location>
</feature>
<name>A0A1J1HBB1_PLARL</name>
<dbReference type="InterPro" id="IPR036188">
    <property type="entry name" value="FAD/NAD-bd_sf"/>
</dbReference>
<organism evidence="3 4">
    <name type="scientific">Plasmodium relictum</name>
    <dbReference type="NCBI Taxonomy" id="85471"/>
    <lineage>
        <taxon>Eukaryota</taxon>
        <taxon>Sar</taxon>
        <taxon>Alveolata</taxon>
        <taxon>Apicomplexa</taxon>
        <taxon>Aconoidasida</taxon>
        <taxon>Haemosporida</taxon>
        <taxon>Plasmodiidae</taxon>
        <taxon>Plasmodium</taxon>
        <taxon>Plasmodium (Haemamoeba)</taxon>
    </lineage>
</organism>
<keyword evidence="1" id="KW-0175">Coiled coil</keyword>
<dbReference type="OrthoDB" id="382863at2759"/>
<proteinExistence type="predicted"/>
<evidence type="ECO:0000313" key="3">
    <source>
        <dbReference type="EMBL" id="CRH02785.1"/>
    </source>
</evidence>
<dbReference type="InterPro" id="IPR038884">
    <property type="entry name" value="CFAP61"/>
</dbReference>
<gene>
    <name evidence="3" type="ORF">PRELSG_1451900</name>
</gene>
<sequence length="1848" mass="222170">MEYIFKFYKHKHLMLLKDKLQTIEKYIVYSLNNINEKEDIENKKEEEKKKEKQLINYSSNFSKQIYYEIINIIQYSSICITIFGKKKDNDEKEENILGITSLDYELSLNNVHDNKNKNFDLLEFYYSLSLHIKSYNILSNLNCSNTLIINLILSKNEKYYNSLFYYLFHSFEDLVFILIFLKEDCKLINEKFQNGLIIDVKNFLNTKIPFEKIVLLNKYSFVNKISLRPTCSSDIYDLHELFKKYSHNNLEETNQYFIYDIIEKKTDDDILITILNSKKKIIGFISLKKNIDINILVNLYNLKDYNYLIKNDFFADISTSLKSYKNGNKNLNKKKKKYLYIEFKQFILKKIKIESLDDLEKRYEVNKTIIYEYLNERLIENVEIYADYFIKRNLDTKIIIKNIYNKLQYDYENYRKNSDADNINFFLLNKLINLYANISYSDIVKVSEKFYNNFDKIEKLYFNFNNDKTYKKIYQKIKKKKEGIKSDDGSENNSSKINIIKFNHEISVKKTEKNLKEVINLSYYDVFLLLQNIYPEIFKKNEIILLFLFLDLYELIIIDETTIFDCVSFKLFLDELINIKKNYFICKYKHINWLINLRNSDKNAFSLNLFILNDKYYNHCKDILLRIEKYYDEVDYIIATNNERGNIPFILNYFNRVKKKRKANTLESLYILNKYTLFLSPLTDYMKLNDIDDVQKLLENINHKEKYKINEIILSLKEYCKNRTQNSNTLQTSNNLFLELEFYNLINYYIFVSKCGDRIINITSGSIINNIDFYYKLKIFDFKNIILQNNNENTKHFLLFFFSSIIIFKYYDKKIIHNILVLTNSCSCHISLNENLYRDVYNHFKFLNRKDNSVSIYKKASIYEEESDNNKIVEKEKENNTKYLILTKQMCFKKCINIDNNIVFWGINDVCLSILYKMLVNNEYFFNNIILITSYKNKYLHEKKTEENNSLKYFSLESSIMYEKLKNIMIKERIKIIYDNIYNIDRENKKIELNNKNFIYYDYLFICFDKEDITTYSFNLNSYGLGKKKNFNFVEKNEDNEYKNEKYDFLVKAKDYEKYENNENIDSYFHKKKKKKKIKTEPKNNSSKEEESNTSVSCKSYESDTYENKKTKKSILCSVDDAYNKDYYKGEPKNKKEMEKTYKYEKQNGNCKINYDNKIEEKKIEDTNIDIHDSSSYTTLSSSCLPTTETSDIENVSYEEKKKINEIKDNQSSNSSVVPSLIKKKREKEKENITYFHNGDKNLSNEKDGNINVNSIKKILSDKYSEINSKSKILNRIIDGVFSITDPFLEKHFDKNSKYMNIVKNCVNYIILYSNNVDILNMVNFFLKNNIKTYKLIIIFPYACNKCDEKYMKENIKENIFNDRTYYKNNVHLKNNYLFLDNSEQKKFYHKNFIFDNIKYVLKKIFYLFHLLKIRIIYGKIIAIKKNKKNHLKYIVVHLCKHKKIDKSISKTYKFICKNSILIPCRILMCSYIFDINNHLHYILNKSSIVYDEKIYVNDNFQTNDKYIFSAGELCSFSNKYRISKQNILNHEYYSNYEVGKLVSKKILKIIIDECCLSYNIFNSKNDKMKKVVKTNDEWNVKEEKEKNYKDIENVHNSIELYKKLKIFEMPIVCFNCLPCNFYFYHFQASVGDLYKYYDSSIMENKDDKKKNLSEEIYNVAFCTDTLKISIKEEKYLNDCFNVKYFEISKNIDTEGYYCKITTNSFNLINSFTYLGCDKLNFHNLHKLCNMSINYFYVILKNIKSNPHYDILNLLNEEREKSIFHYKFQRFKEKLKNKFIQLPQIKESVNLLLKDIKDVDSFKKYIKEELFNDSDNFLTNTIKKKVETYLVEYIKENNELLNAYYLPN</sequence>